<dbReference type="CDD" id="cd00067">
    <property type="entry name" value="GAL4"/>
    <property type="match status" value="1"/>
</dbReference>
<name>A0AAD7NVG6_9AGAR</name>
<gene>
    <name evidence="2" type="ORF">DFH07DRAFT_1056542</name>
</gene>
<dbReference type="SMART" id="SM00066">
    <property type="entry name" value="GAL4"/>
    <property type="match status" value="1"/>
</dbReference>
<dbReference type="PROSITE" id="PS50048">
    <property type="entry name" value="ZN2_CY6_FUNGAL_2"/>
    <property type="match status" value="1"/>
</dbReference>
<reference evidence="2" key="1">
    <citation type="submission" date="2023-03" db="EMBL/GenBank/DDBJ databases">
        <title>Massive genome expansion in bonnet fungi (Mycena s.s.) driven by repeated elements and novel gene families across ecological guilds.</title>
        <authorList>
            <consortium name="Lawrence Berkeley National Laboratory"/>
            <person name="Harder C.B."/>
            <person name="Miyauchi S."/>
            <person name="Viragh M."/>
            <person name="Kuo A."/>
            <person name="Thoen E."/>
            <person name="Andreopoulos B."/>
            <person name="Lu D."/>
            <person name="Skrede I."/>
            <person name="Drula E."/>
            <person name="Henrissat B."/>
            <person name="Morin E."/>
            <person name="Kohler A."/>
            <person name="Barry K."/>
            <person name="LaButti K."/>
            <person name="Morin E."/>
            <person name="Salamov A."/>
            <person name="Lipzen A."/>
            <person name="Mereny Z."/>
            <person name="Hegedus B."/>
            <person name="Baldrian P."/>
            <person name="Stursova M."/>
            <person name="Weitz H."/>
            <person name="Taylor A."/>
            <person name="Grigoriev I.V."/>
            <person name="Nagy L.G."/>
            <person name="Martin F."/>
            <person name="Kauserud H."/>
        </authorList>
    </citation>
    <scope>NUCLEOTIDE SEQUENCE</scope>
    <source>
        <strain evidence="2">CBHHK188m</strain>
    </source>
</reference>
<dbReference type="InterPro" id="IPR001138">
    <property type="entry name" value="Zn2Cys6_DnaBD"/>
</dbReference>
<accession>A0AAD7NVG6</accession>
<sequence length="631" mass="68557">MSTSRMPEKKAKKPPACDTCKARRVLCHPQPNGAPCPRCIEKNIICTTTPIPRGRPRKVPMASSSLAISQRAPSLKIHPGPVFENVGECPDLNPDFVSHCFECLQFIPQYNHPLVMSSGIKTVMQGVGFRLDLLPTESRVLALSIIAFSSLVAYHESVLGEGPRPQSFLDYAFISSPDLVSCGVRRAPACRALRAVAFKAAWEAGIMLQPSIENAASCYLLDLIEQTDICGPSRPWASAYMSHVRSMAPTLRCDNFTPSEAGRWAGFYMSEALLSTRSRTPMLFTLNDQLLLSGPEPPPLEDLLSSLEASASRPGLSVLWTSICPFMFRISCLARQLSDTINGDYARVNPLSEAAAIRFLSALSLLHSIVCLLLDRVDAAITAAAADRLPFHLVGSDTQAMARTSAYGIGLSFASLVLPFYRELAQRAIPDERARGRIQVLCVQARQMALLAAHELARALRYLPALHYMPLLAAMIISWAEFCVEEVEADGGRAYITPDMAKDLETLLGELKLVGYSLEALSQPAGVALIARLESYVGASQAGSVPGPEAFDPAMLADMFFPLEGVWIEPPADGAQIRDADPSLDMSAASTYGMICFVLSQYYHLCVDTFSGGHSYRLGFPAVILAQHPST</sequence>
<dbReference type="Gene3D" id="4.10.240.10">
    <property type="entry name" value="Zn(2)-C6 fungal-type DNA-binding domain"/>
    <property type="match status" value="1"/>
</dbReference>
<keyword evidence="3" id="KW-1185">Reference proteome</keyword>
<proteinExistence type="predicted"/>
<evidence type="ECO:0000259" key="1">
    <source>
        <dbReference type="PROSITE" id="PS50048"/>
    </source>
</evidence>
<dbReference type="PROSITE" id="PS00463">
    <property type="entry name" value="ZN2_CY6_FUNGAL_1"/>
    <property type="match status" value="1"/>
</dbReference>
<dbReference type="EMBL" id="JARJLG010000011">
    <property type="protein sequence ID" value="KAJ7776857.1"/>
    <property type="molecule type" value="Genomic_DNA"/>
</dbReference>
<dbReference type="AlphaFoldDB" id="A0AAD7NVG6"/>
<dbReference type="GO" id="GO:0008270">
    <property type="term" value="F:zinc ion binding"/>
    <property type="evidence" value="ECO:0007669"/>
    <property type="project" value="InterPro"/>
</dbReference>
<protein>
    <recommendedName>
        <fullName evidence="1">Zn(2)-C6 fungal-type domain-containing protein</fullName>
    </recommendedName>
</protein>
<comment type="caution">
    <text evidence="2">The sequence shown here is derived from an EMBL/GenBank/DDBJ whole genome shotgun (WGS) entry which is preliminary data.</text>
</comment>
<evidence type="ECO:0000313" key="2">
    <source>
        <dbReference type="EMBL" id="KAJ7776857.1"/>
    </source>
</evidence>
<feature type="domain" description="Zn(2)-C6 fungal-type" evidence="1">
    <location>
        <begin position="16"/>
        <end position="48"/>
    </location>
</feature>
<dbReference type="Proteomes" id="UP001215280">
    <property type="component" value="Unassembled WGS sequence"/>
</dbReference>
<dbReference type="GO" id="GO:0000981">
    <property type="term" value="F:DNA-binding transcription factor activity, RNA polymerase II-specific"/>
    <property type="evidence" value="ECO:0007669"/>
    <property type="project" value="InterPro"/>
</dbReference>
<evidence type="ECO:0000313" key="3">
    <source>
        <dbReference type="Proteomes" id="UP001215280"/>
    </source>
</evidence>
<dbReference type="InterPro" id="IPR036864">
    <property type="entry name" value="Zn2-C6_fun-type_DNA-bd_sf"/>
</dbReference>
<organism evidence="2 3">
    <name type="scientific">Mycena maculata</name>
    <dbReference type="NCBI Taxonomy" id="230809"/>
    <lineage>
        <taxon>Eukaryota</taxon>
        <taxon>Fungi</taxon>
        <taxon>Dikarya</taxon>
        <taxon>Basidiomycota</taxon>
        <taxon>Agaricomycotina</taxon>
        <taxon>Agaricomycetes</taxon>
        <taxon>Agaricomycetidae</taxon>
        <taxon>Agaricales</taxon>
        <taxon>Marasmiineae</taxon>
        <taxon>Mycenaceae</taxon>
        <taxon>Mycena</taxon>
    </lineage>
</organism>
<dbReference type="SUPFAM" id="SSF57701">
    <property type="entry name" value="Zn2/Cys6 DNA-binding domain"/>
    <property type="match status" value="1"/>
</dbReference>